<sequence>MVGKLSCLILCLGVLCLVSPSARGDLVGHWPFDGNLNDVAGTANGTFSGGQASYEKGRVRQAISFDGVDDYVDIPSPANPSVYTIAAWVRPARTSAAAVITRTDASGPTTSWSHQLRINAVGQFHHYLWVGAERHVSGTTVIVPDTWYHVIIMAENNGPMRIFVNGIEEGTSISTAGTLWATGTRIFVGSNSGHSMGWFQGLVDDLRIYDEALAADQIRKIMRGDAAMSFDAYPEDGTADVPRDMVLAWTPGEFAAAHDVYFGTVFDDVNDASRANPRGVLVSQGQAVATYDPAGVLDFETTYYWRIDEVNAPPTNTIFKGDVWGFTTEPVGYPIANIVATSNGRSEEAAGPQNTVNGSGLDAADQHSTASDDMWLATPGADPLWIQYEFDRVYKLHQMLVWNYNVQFELLLGFGIKNVTVEYSENGTDWASLGDVDLARATAKATYTANTIVDFGGVPVKYVRLNVNSGYGMMGQYGLSEVRFLFIPAQAREPQPAAGATDVEVGTALSWRSGREAVSHEVYLGTDADALTLAGTVGSPVFAPSDLQFGRTYHWRIDEVNEADAVTVWAGEFWSFSTQEYALIDGFETYNDDIDAGTAIFDTWLDGWVNNTGSTVGHLQTPFAERTIVHRGRQAMPLFYDNTNSPFYSEAERTFANTNWSGNGADTLVLYVRGNAPAFAETADGQIIMNAIGSDIWGAADQFRFAYKSLSGNGSIVVRVDSLIRSDEWAKAGVMIRETLEAGSKHAFVAVTPTPSHGVSFQRRPVAAAASANTDVADIAIPHWVKLTRTGNLLTAQQSQDGVNWVNITPATPVEITMAANVYIGLALTSHNTTVSTAAEFSNVTMTGSVTGAWQTAEIGVTQPTGNDSAEPMYVRIEDATGRSATVVNPDEAITLRPSWQEWRVSYGDLAGVNLGRVQKMVIGVGSKTSPRAGGKGVVYVDDIGFGRPAGTR</sequence>
<dbReference type="SUPFAM" id="SSF49785">
    <property type="entry name" value="Galactose-binding domain-like"/>
    <property type="match status" value="1"/>
</dbReference>
<dbReference type="EMBL" id="JASCXX010000017">
    <property type="protein sequence ID" value="MDI6450222.1"/>
    <property type="molecule type" value="Genomic_DNA"/>
</dbReference>
<dbReference type="SUPFAM" id="SSF49899">
    <property type="entry name" value="Concanavalin A-like lectins/glucanases"/>
    <property type="match status" value="1"/>
</dbReference>
<dbReference type="Gene3D" id="2.60.120.200">
    <property type="match status" value="2"/>
</dbReference>
<feature type="signal peptide" evidence="4">
    <location>
        <begin position="1"/>
        <end position="24"/>
    </location>
</feature>
<reference evidence="6" key="1">
    <citation type="submission" date="2023-05" db="EMBL/GenBank/DDBJ databases">
        <title>Anaerotaeda fermentans gen. nov., sp. nov., a novel anaerobic planctomycete of the new family within the order Sedimentisphaerales isolated from Taman Peninsula, Russia.</title>
        <authorList>
            <person name="Khomyakova M.A."/>
            <person name="Merkel A.Y."/>
            <person name="Slobodkin A.I."/>
        </authorList>
    </citation>
    <scope>NUCLEOTIDE SEQUENCE</scope>
    <source>
        <strain evidence="6">M17dextr</strain>
    </source>
</reference>
<dbReference type="Gene3D" id="2.60.120.260">
    <property type="entry name" value="Galactose-binding domain-like"/>
    <property type="match status" value="1"/>
</dbReference>
<accession>A0AAW6U0V4</accession>
<dbReference type="InterPro" id="IPR013320">
    <property type="entry name" value="ConA-like_dom_sf"/>
</dbReference>
<dbReference type="RefSeq" id="WP_349245630.1">
    <property type="nucleotide sequence ID" value="NZ_JASCXX010000017.1"/>
</dbReference>
<evidence type="ECO:0000259" key="5">
    <source>
        <dbReference type="PROSITE" id="PS50022"/>
    </source>
</evidence>
<keyword evidence="2" id="KW-1015">Disulfide bond</keyword>
<protein>
    <submittedName>
        <fullName evidence="6">Discoidin domain-containing protein</fullName>
    </submittedName>
</protein>
<feature type="domain" description="F5/8 type C" evidence="5">
    <location>
        <begin position="326"/>
        <end position="465"/>
    </location>
</feature>
<evidence type="ECO:0000313" key="7">
    <source>
        <dbReference type="Proteomes" id="UP001431776"/>
    </source>
</evidence>
<keyword evidence="1 4" id="KW-0732">Signal</keyword>
<dbReference type="InterPro" id="IPR000421">
    <property type="entry name" value="FA58C"/>
</dbReference>
<evidence type="ECO:0000313" key="6">
    <source>
        <dbReference type="EMBL" id="MDI6450222.1"/>
    </source>
</evidence>
<comment type="caution">
    <text evidence="6">The sequence shown here is derived from an EMBL/GenBank/DDBJ whole genome shotgun (WGS) entry which is preliminary data.</text>
</comment>
<dbReference type="Pfam" id="PF13385">
    <property type="entry name" value="Laminin_G_3"/>
    <property type="match status" value="1"/>
</dbReference>
<organism evidence="6 7">
    <name type="scientific">Anaerobaca lacustris</name>
    <dbReference type="NCBI Taxonomy" id="3044600"/>
    <lineage>
        <taxon>Bacteria</taxon>
        <taxon>Pseudomonadati</taxon>
        <taxon>Planctomycetota</taxon>
        <taxon>Phycisphaerae</taxon>
        <taxon>Sedimentisphaerales</taxon>
        <taxon>Anaerobacaceae</taxon>
        <taxon>Anaerobaca</taxon>
    </lineage>
</organism>
<dbReference type="InterPro" id="IPR008979">
    <property type="entry name" value="Galactose-bd-like_sf"/>
</dbReference>
<evidence type="ECO:0000256" key="2">
    <source>
        <dbReference type="ARBA" id="ARBA00023157"/>
    </source>
</evidence>
<dbReference type="AlphaFoldDB" id="A0AAW6U0V4"/>
<feature type="chain" id="PRO_5043879866" evidence="4">
    <location>
        <begin position="25"/>
        <end position="953"/>
    </location>
</feature>
<evidence type="ECO:0000256" key="3">
    <source>
        <dbReference type="SAM" id="MobiDB-lite"/>
    </source>
</evidence>
<name>A0AAW6U0V4_9BACT</name>
<dbReference type="InterPro" id="IPR006558">
    <property type="entry name" value="LamG-like"/>
</dbReference>
<evidence type="ECO:0000256" key="1">
    <source>
        <dbReference type="ARBA" id="ARBA00022729"/>
    </source>
</evidence>
<keyword evidence="7" id="KW-1185">Reference proteome</keyword>
<proteinExistence type="predicted"/>
<dbReference type="PROSITE" id="PS50022">
    <property type="entry name" value="FA58C_3"/>
    <property type="match status" value="1"/>
</dbReference>
<feature type="region of interest" description="Disordered" evidence="3">
    <location>
        <begin position="344"/>
        <end position="363"/>
    </location>
</feature>
<dbReference type="Pfam" id="PF00754">
    <property type="entry name" value="F5_F8_type_C"/>
    <property type="match status" value="1"/>
</dbReference>
<dbReference type="SMART" id="SM00560">
    <property type="entry name" value="LamGL"/>
    <property type="match status" value="1"/>
</dbReference>
<gene>
    <name evidence="6" type="ORF">QJ522_14270</name>
</gene>
<evidence type="ECO:0000256" key="4">
    <source>
        <dbReference type="SAM" id="SignalP"/>
    </source>
</evidence>
<dbReference type="Proteomes" id="UP001431776">
    <property type="component" value="Unassembled WGS sequence"/>
</dbReference>